<keyword evidence="7" id="KW-0003">3Fe-4S</keyword>
<dbReference type="SUPFAM" id="SSF54862">
    <property type="entry name" value="4Fe-4S ferredoxins"/>
    <property type="match status" value="1"/>
</dbReference>
<dbReference type="Pfam" id="PF13370">
    <property type="entry name" value="Fer4_13"/>
    <property type="match status" value="1"/>
</dbReference>
<dbReference type="PRINTS" id="PR00352">
    <property type="entry name" value="3FE4SFRDOXIN"/>
</dbReference>
<comment type="cofactor">
    <cofactor evidence="1">
        <name>[3Fe-4S] cluster</name>
        <dbReference type="ChEBI" id="CHEBI:21137"/>
    </cofactor>
</comment>
<evidence type="ECO:0000256" key="7">
    <source>
        <dbReference type="ARBA" id="ARBA00023291"/>
    </source>
</evidence>
<proteinExistence type="predicted"/>
<evidence type="ECO:0000256" key="2">
    <source>
        <dbReference type="ARBA" id="ARBA00022448"/>
    </source>
</evidence>
<dbReference type="RefSeq" id="WP_039345707.1">
    <property type="nucleotide sequence ID" value="NZ_PGEZ01000001.1"/>
</dbReference>
<dbReference type="InterPro" id="IPR051269">
    <property type="entry name" value="Fe-S_cluster_ET"/>
</dbReference>
<gene>
    <name evidence="9" type="ORF">CLV56_0786</name>
</gene>
<dbReference type="GO" id="GO:0051538">
    <property type="term" value="F:3 iron, 4 sulfur cluster binding"/>
    <property type="evidence" value="ECO:0007669"/>
    <property type="project" value="UniProtKB-KW"/>
</dbReference>
<keyword evidence="3 8" id="KW-0479">Metal-binding</keyword>
<evidence type="ECO:0000313" key="10">
    <source>
        <dbReference type="Proteomes" id="UP000230842"/>
    </source>
</evidence>
<keyword evidence="4 8" id="KW-0249">Electron transport</keyword>
<evidence type="ECO:0000313" key="9">
    <source>
        <dbReference type="EMBL" id="PJJ56577.1"/>
    </source>
</evidence>
<keyword evidence="6 8" id="KW-0411">Iron-sulfur</keyword>
<comment type="function">
    <text evidence="8">Ferredoxins are iron-sulfur proteins that transfer electrons in a wide variety of metabolic reactions.</text>
</comment>
<evidence type="ECO:0000256" key="1">
    <source>
        <dbReference type="ARBA" id="ARBA00001927"/>
    </source>
</evidence>
<comment type="caution">
    <text evidence="9">The sequence shown here is derived from an EMBL/GenBank/DDBJ whole genome shotgun (WGS) entry which is preliminary data.</text>
</comment>
<accession>A0A0B2BJM3</accession>
<dbReference type="PANTHER" id="PTHR36923">
    <property type="entry name" value="FERREDOXIN"/>
    <property type="match status" value="1"/>
</dbReference>
<evidence type="ECO:0000256" key="8">
    <source>
        <dbReference type="RuleBase" id="RU368020"/>
    </source>
</evidence>
<reference evidence="9 10" key="1">
    <citation type="submission" date="2017-11" db="EMBL/GenBank/DDBJ databases">
        <title>Genomic Encyclopedia of Archaeal and Bacterial Type Strains, Phase II (KMG-II): From Individual Species to Whole Genera.</title>
        <authorList>
            <person name="Goeker M."/>
        </authorList>
    </citation>
    <scope>NUCLEOTIDE SEQUENCE [LARGE SCALE GENOMIC DNA]</scope>
    <source>
        <strain evidence="9 10">DSM 27763</strain>
    </source>
</reference>
<keyword evidence="10" id="KW-1185">Reference proteome</keyword>
<dbReference type="GO" id="GO:0009055">
    <property type="term" value="F:electron transfer activity"/>
    <property type="evidence" value="ECO:0007669"/>
    <property type="project" value="UniProtKB-UniRule"/>
</dbReference>
<name>A0A0B2BJM3_9ACTN</name>
<dbReference type="GO" id="GO:0005506">
    <property type="term" value="F:iron ion binding"/>
    <property type="evidence" value="ECO:0007669"/>
    <property type="project" value="UniProtKB-UniRule"/>
</dbReference>
<sequence length="63" mass="6836">MKVTVDLGLCQDHGQCAIAAPEVFAINDEGRLEYDSTPSDELLEFVEEAADVCPVQAILIADR</sequence>
<evidence type="ECO:0000256" key="4">
    <source>
        <dbReference type="ARBA" id="ARBA00022982"/>
    </source>
</evidence>
<evidence type="ECO:0000256" key="3">
    <source>
        <dbReference type="ARBA" id="ARBA00022723"/>
    </source>
</evidence>
<dbReference type="Gene3D" id="3.30.70.20">
    <property type="match status" value="1"/>
</dbReference>
<organism evidence="9 10">
    <name type="scientific">Mumia flava</name>
    <dbReference type="NCBI Taxonomy" id="1348852"/>
    <lineage>
        <taxon>Bacteria</taxon>
        <taxon>Bacillati</taxon>
        <taxon>Actinomycetota</taxon>
        <taxon>Actinomycetes</taxon>
        <taxon>Propionibacteriales</taxon>
        <taxon>Nocardioidaceae</taxon>
        <taxon>Mumia</taxon>
    </lineage>
</organism>
<protein>
    <recommendedName>
        <fullName evidence="8">Ferredoxin</fullName>
    </recommendedName>
</protein>
<dbReference type="AlphaFoldDB" id="A0A0B2BJM3"/>
<dbReference type="OrthoDB" id="4741951at2"/>
<evidence type="ECO:0000256" key="5">
    <source>
        <dbReference type="ARBA" id="ARBA00023004"/>
    </source>
</evidence>
<dbReference type="EMBL" id="PGEZ01000001">
    <property type="protein sequence ID" value="PJJ56577.1"/>
    <property type="molecule type" value="Genomic_DNA"/>
</dbReference>
<dbReference type="Proteomes" id="UP000230842">
    <property type="component" value="Unassembled WGS sequence"/>
</dbReference>
<dbReference type="PANTHER" id="PTHR36923:SF3">
    <property type="entry name" value="FERREDOXIN"/>
    <property type="match status" value="1"/>
</dbReference>
<keyword evidence="2 8" id="KW-0813">Transport</keyword>
<evidence type="ECO:0000256" key="6">
    <source>
        <dbReference type="ARBA" id="ARBA00023014"/>
    </source>
</evidence>
<dbReference type="InterPro" id="IPR001080">
    <property type="entry name" value="3Fe4S_ferredoxin"/>
</dbReference>
<keyword evidence="5 8" id="KW-0408">Iron</keyword>